<dbReference type="RefSeq" id="WP_117545241.1">
    <property type="nucleotide sequence ID" value="NZ_QVLV01000016.1"/>
</dbReference>
<evidence type="ECO:0000313" key="3">
    <source>
        <dbReference type="EMBL" id="RGE57356.1"/>
    </source>
</evidence>
<name>A0A3E3HZU2_9FIRM</name>
<protein>
    <submittedName>
        <fullName evidence="3">Alpha-1,2-fucosyltransferase</fullName>
    </submittedName>
</protein>
<keyword evidence="4" id="KW-1185">Reference proteome</keyword>
<sequence length="290" mass="34354">MIIIEISGGLGNQMFQYALGQKFISMGKKVKYDLSFYNDRVQTLRQFELDIFDLDCPVASNSELSRFGKGNSLKSRLKQKLGWDKEKIYEENLDLGYQPRIFELDDIYLSGYWQSELYFKDIREQILSIYRLPKEMNEKSRKFLLRINEDNSVSIHVRRGDYLNKENYRVYGGICTNCYYKKAIEYMRKSIDNPKFYIFTNDSEWAKMQFKENDMEVVECNNGNNSYLDMFLMSSCKANIIANSTFSWWGAWLNSEQEKLVIAPKKWFNNHEINDIVCESWIKIDSQGEI</sequence>
<dbReference type="Proteomes" id="UP000260812">
    <property type="component" value="Unassembled WGS sequence"/>
</dbReference>
<dbReference type="CDD" id="cd11301">
    <property type="entry name" value="Fut1_Fut2_like"/>
    <property type="match status" value="1"/>
</dbReference>
<dbReference type="AlphaFoldDB" id="A0A3E3HZU2"/>
<evidence type="ECO:0000256" key="1">
    <source>
        <dbReference type="ARBA" id="ARBA00022676"/>
    </source>
</evidence>
<keyword evidence="2 3" id="KW-0808">Transferase</keyword>
<gene>
    <name evidence="3" type="ORF">DXC51_20105</name>
</gene>
<dbReference type="InterPro" id="IPR002516">
    <property type="entry name" value="Glyco_trans_11"/>
</dbReference>
<evidence type="ECO:0000313" key="4">
    <source>
        <dbReference type="Proteomes" id="UP000260812"/>
    </source>
</evidence>
<dbReference type="Gene3D" id="3.40.50.11350">
    <property type="match status" value="1"/>
</dbReference>
<accession>A0A3E3HZU2</accession>
<dbReference type="PANTHER" id="PTHR11927:SF9">
    <property type="entry name" value="L-FUCOSYLTRANSFERASE"/>
    <property type="match status" value="1"/>
</dbReference>
<proteinExistence type="predicted"/>
<comment type="caution">
    <text evidence="3">The sequence shown here is derived from an EMBL/GenBank/DDBJ whole genome shotgun (WGS) entry which is preliminary data.</text>
</comment>
<evidence type="ECO:0000256" key="2">
    <source>
        <dbReference type="ARBA" id="ARBA00022679"/>
    </source>
</evidence>
<keyword evidence="1 3" id="KW-0328">Glycosyltransferase</keyword>
<reference evidence="3" key="1">
    <citation type="submission" date="2018-08" db="EMBL/GenBank/DDBJ databases">
        <title>A genome reference for cultivated species of the human gut microbiota.</title>
        <authorList>
            <person name="Zou Y."/>
            <person name="Xue W."/>
            <person name="Luo G."/>
        </authorList>
    </citation>
    <scope>NUCLEOTIDE SEQUENCE [LARGE SCALE GENOMIC DNA]</scope>
    <source>
        <strain evidence="3">TF05-5AC</strain>
    </source>
</reference>
<dbReference type="EMBL" id="QVLV01000016">
    <property type="protein sequence ID" value="RGE57356.1"/>
    <property type="molecule type" value="Genomic_DNA"/>
</dbReference>
<dbReference type="Pfam" id="PF01531">
    <property type="entry name" value="Glyco_transf_11"/>
    <property type="match status" value="1"/>
</dbReference>
<dbReference type="PANTHER" id="PTHR11927">
    <property type="entry name" value="GALACTOSIDE 2-L-FUCOSYLTRANSFERASE"/>
    <property type="match status" value="1"/>
</dbReference>
<organism evidence="3 4">
    <name type="scientific">Eisenbergiella massiliensis</name>
    <dbReference type="NCBI Taxonomy" id="1720294"/>
    <lineage>
        <taxon>Bacteria</taxon>
        <taxon>Bacillati</taxon>
        <taxon>Bacillota</taxon>
        <taxon>Clostridia</taxon>
        <taxon>Lachnospirales</taxon>
        <taxon>Lachnospiraceae</taxon>
        <taxon>Eisenbergiella</taxon>
    </lineage>
</organism>
<dbReference type="GO" id="GO:0005975">
    <property type="term" value="P:carbohydrate metabolic process"/>
    <property type="evidence" value="ECO:0007669"/>
    <property type="project" value="InterPro"/>
</dbReference>
<dbReference type="GeneID" id="97989108"/>
<dbReference type="GO" id="GO:0008107">
    <property type="term" value="F:galactoside 2-alpha-L-fucosyltransferase activity"/>
    <property type="evidence" value="ECO:0007669"/>
    <property type="project" value="InterPro"/>
</dbReference>
<dbReference type="GO" id="GO:0016020">
    <property type="term" value="C:membrane"/>
    <property type="evidence" value="ECO:0007669"/>
    <property type="project" value="InterPro"/>
</dbReference>